<evidence type="ECO:0000256" key="5">
    <source>
        <dbReference type="ARBA" id="ARBA00022833"/>
    </source>
</evidence>
<dbReference type="GO" id="GO:0008270">
    <property type="term" value="F:zinc ion binding"/>
    <property type="evidence" value="ECO:0007669"/>
    <property type="project" value="UniProtKB-KW"/>
</dbReference>
<feature type="domain" description="C2H2-type" evidence="10">
    <location>
        <begin position="271"/>
        <end position="298"/>
    </location>
</feature>
<evidence type="ECO:0000256" key="2">
    <source>
        <dbReference type="ARBA" id="ARBA00022723"/>
    </source>
</evidence>
<keyword evidence="4 9" id="KW-0863">Zinc-finger</keyword>
<keyword evidence="5" id="KW-0862">Zinc</keyword>
<feature type="domain" description="C2H2-type" evidence="10">
    <location>
        <begin position="243"/>
        <end position="270"/>
    </location>
</feature>
<evidence type="ECO:0000313" key="12">
    <source>
        <dbReference type="Proteomes" id="UP000821866"/>
    </source>
</evidence>
<name>A0A9J6DPN4_RHIMP</name>
<dbReference type="InterPro" id="IPR036236">
    <property type="entry name" value="Znf_C2H2_sf"/>
</dbReference>
<comment type="caution">
    <text evidence="11">The sequence shown here is derived from an EMBL/GenBank/DDBJ whole genome shotgun (WGS) entry which is preliminary data.</text>
</comment>
<proteinExistence type="predicted"/>
<sequence>MGDGDKDGLKGIGIEIETGTERPTYRSREKIGKMNTVEQVRGRGTALSDSFTASADGGGRTSRPELRWRRTLRAAAQPLGTESRKRHPLFFAHYRMPCRVTSLPSRRNWWFCAGYPSRRRCSGEEGHGKRREIEERSAHLPIRKRITLRIQESADVLEEWGLAGEVVVNEAAEAVVEVKAAVERNTCQYCSKRFNSSSKHRLHELRHRSKLDGRYRCIKCGKCFVQNSSLMTHVRSHTGERPYHCKVCGADFGDVSCYNKHKRTHTGDRPYNCFGCAKAFTQSGNLYRHMRICAKVKNMAPNLA</sequence>
<keyword evidence="6" id="KW-0805">Transcription regulation</keyword>
<keyword evidence="2" id="KW-0479">Metal-binding</keyword>
<dbReference type="PANTHER" id="PTHR24394:SF29">
    <property type="entry name" value="MYONEURIN"/>
    <property type="match status" value="1"/>
</dbReference>
<dbReference type="FunFam" id="3.30.160.60:FF:000624">
    <property type="entry name" value="zinc finger protein 697"/>
    <property type="match status" value="1"/>
</dbReference>
<keyword evidence="12" id="KW-1185">Reference proteome</keyword>
<dbReference type="Pfam" id="PF00096">
    <property type="entry name" value="zf-C2H2"/>
    <property type="match status" value="2"/>
</dbReference>
<accession>A0A9J6DPN4</accession>
<dbReference type="FunFam" id="3.30.160.60:FF:002343">
    <property type="entry name" value="Zinc finger protein 33A"/>
    <property type="match status" value="1"/>
</dbReference>
<reference evidence="11" key="2">
    <citation type="submission" date="2021-09" db="EMBL/GenBank/DDBJ databases">
        <authorList>
            <person name="Jia N."/>
            <person name="Wang J."/>
            <person name="Shi W."/>
            <person name="Du L."/>
            <person name="Sun Y."/>
            <person name="Zhan W."/>
            <person name="Jiang J."/>
            <person name="Wang Q."/>
            <person name="Zhang B."/>
            <person name="Ji P."/>
            <person name="Sakyi L.B."/>
            <person name="Cui X."/>
            <person name="Yuan T."/>
            <person name="Jiang B."/>
            <person name="Yang W."/>
            <person name="Lam T.T.-Y."/>
            <person name="Chang Q."/>
            <person name="Ding S."/>
            <person name="Wang X."/>
            <person name="Zhu J."/>
            <person name="Ruan X."/>
            <person name="Zhao L."/>
            <person name="Wei J."/>
            <person name="Que T."/>
            <person name="Du C."/>
            <person name="Cheng J."/>
            <person name="Dai P."/>
            <person name="Han X."/>
            <person name="Huang E."/>
            <person name="Gao Y."/>
            <person name="Liu J."/>
            <person name="Shao H."/>
            <person name="Ye R."/>
            <person name="Li L."/>
            <person name="Wei W."/>
            <person name="Wang X."/>
            <person name="Wang C."/>
            <person name="Huo Q."/>
            <person name="Li W."/>
            <person name="Guo W."/>
            <person name="Chen H."/>
            <person name="Chen S."/>
            <person name="Zhou L."/>
            <person name="Zhou L."/>
            <person name="Ni X."/>
            <person name="Tian J."/>
            <person name="Zhou Y."/>
            <person name="Sheng Y."/>
            <person name="Liu T."/>
            <person name="Pan Y."/>
            <person name="Xia L."/>
            <person name="Li J."/>
            <person name="Zhao F."/>
            <person name="Cao W."/>
        </authorList>
    </citation>
    <scope>NUCLEOTIDE SEQUENCE</scope>
    <source>
        <strain evidence="11">Rmic-2018</strain>
        <tissue evidence="11">Larvae</tissue>
    </source>
</reference>
<dbReference type="SUPFAM" id="SSF57667">
    <property type="entry name" value="beta-beta-alpha zinc fingers"/>
    <property type="match status" value="2"/>
</dbReference>
<dbReference type="AlphaFoldDB" id="A0A9J6DPN4"/>
<dbReference type="EMBL" id="JABSTU010000008">
    <property type="protein sequence ID" value="KAH8023826.1"/>
    <property type="molecule type" value="Genomic_DNA"/>
</dbReference>
<keyword evidence="3" id="KW-0677">Repeat</keyword>
<gene>
    <name evidence="11" type="ORF">HPB51_018045</name>
</gene>
<evidence type="ECO:0000256" key="6">
    <source>
        <dbReference type="ARBA" id="ARBA00023015"/>
    </source>
</evidence>
<evidence type="ECO:0000256" key="8">
    <source>
        <dbReference type="ARBA" id="ARBA00023242"/>
    </source>
</evidence>
<keyword evidence="7" id="KW-0804">Transcription</keyword>
<dbReference type="PROSITE" id="PS00028">
    <property type="entry name" value="ZINC_FINGER_C2H2_1"/>
    <property type="match status" value="2"/>
</dbReference>
<protein>
    <recommendedName>
        <fullName evidence="10">C2H2-type domain-containing protein</fullName>
    </recommendedName>
</protein>
<comment type="subcellular location">
    <subcellularLocation>
        <location evidence="1">Nucleus</location>
    </subcellularLocation>
</comment>
<dbReference type="SMART" id="SM00355">
    <property type="entry name" value="ZnF_C2H2"/>
    <property type="match status" value="4"/>
</dbReference>
<dbReference type="GO" id="GO:0000981">
    <property type="term" value="F:DNA-binding transcription factor activity, RNA polymerase II-specific"/>
    <property type="evidence" value="ECO:0007669"/>
    <property type="project" value="TreeGrafter"/>
</dbReference>
<dbReference type="Proteomes" id="UP000821866">
    <property type="component" value="Chromosome 6"/>
</dbReference>
<dbReference type="VEuPathDB" id="VectorBase:LOC119172731"/>
<dbReference type="Gene3D" id="3.30.160.60">
    <property type="entry name" value="Classic Zinc Finger"/>
    <property type="match status" value="3"/>
</dbReference>
<evidence type="ECO:0000256" key="4">
    <source>
        <dbReference type="ARBA" id="ARBA00022771"/>
    </source>
</evidence>
<evidence type="ECO:0000256" key="7">
    <source>
        <dbReference type="ARBA" id="ARBA00023163"/>
    </source>
</evidence>
<dbReference type="PANTHER" id="PTHR24394">
    <property type="entry name" value="ZINC FINGER PROTEIN"/>
    <property type="match status" value="1"/>
</dbReference>
<evidence type="ECO:0000313" key="11">
    <source>
        <dbReference type="EMBL" id="KAH8023826.1"/>
    </source>
</evidence>
<evidence type="ECO:0000256" key="1">
    <source>
        <dbReference type="ARBA" id="ARBA00004123"/>
    </source>
</evidence>
<organism evidence="11 12">
    <name type="scientific">Rhipicephalus microplus</name>
    <name type="common">Cattle tick</name>
    <name type="synonym">Boophilus microplus</name>
    <dbReference type="NCBI Taxonomy" id="6941"/>
    <lineage>
        <taxon>Eukaryota</taxon>
        <taxon>Metazoa</taxon>
        <taxon>Ecdysozoa</taxon>
        <taxon>Arthropoda</taxon>
        <taxon>Chelicerata</taxon>
        <taxon>Arachnida</taxon>
        <taxon>Acari</taxon>
        <taxon>Parasitiformes</taxon>
        <taxon>Ixodida</taxon>
        <taxon>Ixodoidea</taxon>
        <taxon>Ixodidae</taxon>
        <taxon>Rhipicephalinae</taxon>
        <taxon>Rhipicephalus</taxon>
        <taxon>Boophilus</taxon>
    </lineage>
</organism>
<evidence type="ECO:0000256" key="3">
    <source>
        <dbReference type="ARBA" id="ARBA00022737"/>
    </source>
</evidence>
<keyword evidence="8" id="KW-0539">Nucleus</keyword>
<dbReference type="FunFam" id="3.30.160.60:FF:000062">
    <property type="entry name" value="RB-associated KRAB zinc finger protein-like"/>
    <property type="match status" value="1"/>
</dbReference>
<reference evidence="11" key="1">
    <citation type="journal article" date="2020" name="Cell">
        <title>Large-Scale Comparative Analyses of Tick Genomes Elucidate Their Genetic Diversity and Vector Capacities.</title>
        <authorList>
            <consortium name="Tick Genome and Microbiome Consortium (TIGMIC)"/>
            <person name="Jia N."/>
            <person name="Wang J."/>
            <person name="Shi W."/>
            <person name="Du L."/>
            <person name="Sun Y."/>
            <person name="Zhan W."/>
            <person name="Jiang J.F."/>
            <person name="Wang Q."/>
            <person name="Zhang B."/>
            <person name="Ji P."/>
            <person name="Bell-Sakyi L."/>
            <person name="Cui X.M."/>
            <person name="Yuan T.T."/>
            <person name="Jiang B.G."/>
            <person name="Yang W.F."/>
            <person name="Lam T.T."/>
            <person name="Chang Q.C."/>
            <person name="Ding S.J."/>
            <person name="Wang X.J."/>
            <person name="Zhu J.G."/>
            <person name="Ruan X.D."/>
            <person name="Zhao L."/>
            <person name="Wei J.T."/>
            <person name="Ye R.Z."/>
            <person name="Que T.C."/>
            <person name="Du C.H."/>
            <person name="Zhou Y.H."/>
            <person name="Cheng J.X."/>
            <person name="Dai P.F."/>
            <person name="Guo W.B."/>
            <person name="Han X.H."/>
            <person name="Huang E.J."/>
            <person name="Li L.F."/>
            <person name="Wei W."/>
            <person name="Gao Y.C."/>
            <person name="Liu J.Z."/>
            <person name="Shao H.Z."/>
            <person name="Wang X."/>
            <person name="Wang C.C."/>
            <person name="Yang T.C."/>
            <person name="Huo Q.B."/>
            <person name="Li W."/>
            <person name="Chen H.Y."/>
            <person name="Chen S.E."/>
            <person name="Zhou L.G."/>
            <person name="Ni X.B."/>
            <person name="Tian J.H."/>
            <person name="Sheng Y."/>
            <person name="Liu T."/>
            <person name="Pan Y.S."/>
            <person name="Xia L.Y."/>
            <person name="Li J."/>
            <person name="Zhao F."/>
            <person name="Cao W.C."/>
        </authorList>
    </citation>
    <scope>NUCLEOTIDE SEQUENCE</scope>
    <source>
        <strain evidence="11">Rmic-2018</strain>
    </source>
</reference>
<evidence type="ECO:0000259" key="10">
    <source>
        <dbReference type="PROSITE" id="PS50157"/>
    </source>
</evidence>
<dbReference type="PROSITE" id="PS50157">
    <property type="entry name" value="ZINC_FINGER_C2H2_2"/>
    <property type="match status" value="3"/>
</dbReference>
<feature type="domain" description="C2H2-type" evidence="10">
    <location>
        <begin position="215"/>
        <end position="242"/>
    </location>
</feature>
<evidence type="ECO:0000256" key="9">
    <source>
        <dbReference type="PROSITE-ProRule" id="PRU00042"/>
    </source>
</evidence>
<dbReference type="GO" id="GO:0005634">
    <property type="term" value="C:nucleus"/>
    <property type="evidence" value="ECO:0007669"/>
    <property type="project" value="UniProtKB-SubCell"/>
</dbReference>
<dbReference type="InterPro" id="IPR013087">
    <property type="entry name" value="Znf_C2H2_type"/>
</dbReference>